<dbReference type="PROSITE" id="PS00086">
    <property type="entry name" value="CYTOCHROME_P450"/>
    <property type="match status" value="1"/>
</dbReference>
<accession>A0AAW0DBQ5</accession>
<evidence type="ECO:0000313" key="8">
    <source>
        <dbReference type="EMBL" id="KAK7050055.1"/>
    </source>
</evidence>
<comment type="pathway">
    <text evidence="2">Secondary metabolite biosynthesis.</text>
</comment>
<evidence type="ECO:0000256" key="3">
    <source>
        <dbReference type="ARBA" id="ARBA00010617"/>
    </source>
</evidence>
<keyword evidence="6 7" id="KW-0349">Heme</keyword>
<dbReference type="GO" id="GO:0016705">
    <property type="term" value="F:oxidoreductase activity, acting on paired donors, with incorporation or reduction of molecular oxygen"/>
    <property type="evidence" value="ECO:0007669"/>
    <property type="project" value="InterPro"/>
</dbReference>
<sequence length="400" mass="44865">MSDPAAYTDIYNSPYKMLKDPGLYRDAFQFGIPPNSGTVCDPKIHSALKSLIASYFSRKNILKLEDIIQERVSARFPAVYLLELMEGQVDRLISQLVQNHRSTPANMTLAFRSVALDVISLYTLRTSTDTTSFPAFSHPRVIGTEETVSVIWMTKHLTFLKHLALRLPSWLAVYISPAAKPHLEIQAEMENAIDEATAYSESKLAGGHHDQDDDDDVDRLNIFYAILRNSRVEGKLKYPGLVTKDQMISEAFGLRIAGSDTIANACMIGTRYLIQEDGVREKLAKELETAWPDRRSRIPLERLEKLPYLTAVIKESLRFSSGIVTPMTRVAPESGAVIAGHPVPPGTVVSIGNTFVHMNLSIFPEPKRFYPERWLDEKNHNLDQYLVAFGKGPRSCLGIK</sequence>
<dbReference type="SUPFAM" id="SSF48264">
    <property type="entry name" value="Cytochrome P450"/>
    <property type="match status" value="1"/>
</dbReference>
<name>A0AAW0DBQ5_9AGAR</name>
<dbReference type="PRINTS" id="PR00465">
    <property type="entry name" value="EP450IV"/>
</dbReference>
<gene>
    <name evidence="8" type="ORF">VNI00_005487</name>
</gene>
<feature type="binding site" description="axial binding residue" evidence="6">
    <location>
        <position position="396"/>
    </location>
    <ligand>
        <name>heme</name>
        <dbReference type="ChEBI" id="CHEBI:30413"/>
    </ligand>
    <ligandPart>
        <name>Fe</name>
        <dbReference type="ChEBI" id="CHEBI:18248"/>
    </ligandPart>
</feature>
<evidence type="ECO:0000256" key="7">
    <source>
        <dbReference type="RuleBase" id="RU000461"/>
    </source>
</evidence>
<dbReference type="PRINTS" id="PR00385">
    <property type="entry name" value="P450"/>
</dbReference>
<evidence type="ECO:0000256" key="5">
    <source>
        <dbReference type="ARBA" id="ARBA00023004"/>
    </source>
</evidence>
<dbReference type="EMBL" id="JAYKXP010000015">
    <property type="protein sequence ID" value="KAK7050055.1"/>
    <property type="molecule type" value="Genomic_DNA"/>
</dbReference>
<dbReference type="GO" id="GO:0004497">
    <property type="term" value="F:monooxygenase activity"/>
    <property type="evidence" value="ECO:0007669"/>
    <property type="project" value="UniProtKB-KW"/>
</dbReference>
<keyword evidence="7" id="KW-0560">Oxidoreductase</keyword>
<evidence type="ECO:0000256" key="6">
    <source>
        <dbReference type="PIRSR" id="PIRSR602403-1"/>
    </source>
</evidence>
<dbReference type="InterPro" id="IPR017972">
    <property type="entry name" value="Cyt_P450_CS"/>
</dbReference>
<evidence type="ECO:0000256" key="1">
    <source>
        <dbReference type="ARBA" id="ARBA00001971"/>
    </source>
</evidence>
<comment type="cofactor">
    <cofactor evidence="1 6">
        <name>heme</name>
        <dbReference type="ChEBI" id="CHEBI:30413"/>
    </cofactor>
</comment>
<comment type="caution">
    <text evidence="8">The sequence shown here is derived from an EMBL/GenBank/DDBJ whole genome shotgun (WGS) entry which is preliminary data.</text>
</comment>
<dbReference type="AlphaFoldDB" id="A0AAW0DBQ5"/>
<evidence type="ECO:0000256" key="2">
    <source>
        <dbReference type="ARBA" id="ARBA00005179"/>
    </source>
</evidence>
<evidence type="ECO:0000256" key="4">
    <source>
        <dbReference type="ARBA" id="ARBA00022723"/>
    </source>
</evidence>
<dbReference type="InterPro" id="IPR036396">
    <property type="entry name" value="Cyt_P450_sf"/>
</dbReference>
<evidence type="ECO:0008006" key="10">
    <source>
        <dbReference type="Google" id="ProtNLM"/>
    </source>
</evidence>
<comment type="similarity">
    <text evidence="3 7">Belongs to the cytochrome P450 family.</text>
</comment>
<dbReference type="PANTHER" id="PTHR24305">
    <property type="entry name" value="CYTOCHROME P450"/>
    <property type="match status" value="1"/>
</dbReference>
<keyword evidence="9" id="KW-1185">Reference proteome</keyword>
<keyword evidence="7" id="KW-0503">Monooxygenase</keyword>
<dbReference type="Proteomes" id="UP001383192">
    <property type="component" value="Unassembled WGS sequence"/>
</dbReference>
<organism evidence="8 9">
    <name type="scientific">Paramarasmius palmivorus</name>
    <dbReference type="NCBI Taxonomy" id="297713"/>
    <lineage>
        <taxon>Eukaryota</taxon>
        <taxon>Fungi</taxon>
        <taxon>Dikarya</taxon>
        <taxon>Basidiomycota</taxon>
        <taxon>Agaricomycotina</taxon>
        <taxon>Agaricomycetes</taxon>
        <taxon>Agaricomycetidae</taxon>
        <taxon>Agaricales</taxon>
        <taxon>Marasmiineae</taxon>
        <taxon>Marasmiaceae</taxon>
        <taxon>Paramarasmius</taxon>
    </lineage>
</organism>
<dbReference type="InterPro" id="IPR001128">
    <property type="entry name" value="Cyt_P450"/>
</dbReference>
<dbReference type="InterPro" id="IPR050121">
    <property type="entry name" value="Cytochrome_P450_monoxygenase"/>
</dbReference>
<dbReference type="PANTHER" id="PTHR24305:SF152">
    <property type="entry name" value="P450, PUTATIVE (EUROFUNG)-RELATED"/>
    <property type="match status" value="1"/>
</dbReference>
<dbReference type="Gene3D" id="1.10.630.10">
    <property type="entry name" value="Cytochrome P450"/>
    <property type="match status" value="1"/>
</dbReference>
<proteinExistence type="inferred from homology"/>
<dbReference type="GO" id="GO:0020037">
    <property type="term" value="F:heme binding"/>
    <property type="evidence" value="ECO:0007669"/>
    <property type="project" value="InterPro"/>
</dbReference>
<keyword evidence="4 6" id="KW-0479">Metal-binding</keyword>
<keyword evidence="5 6" id="KW-0408">Iron</keyword>
<dbReference type="CDD" id="cd11062">
    <property type="entry name" value="CYP58-like"/>
    <property type="match status" value="1"/>
</dbReference>
<reference evidence="8 9" key="1">
    <citation type="submission" date="2024-01" db="EMBL/GenBank/DDBJ databases">
        <title>A draft genome for a cacao thread blight-causing isolate of Paramarasmius palmivorus.</title>
        <authorList>
            <person name="Baruah I.K."/>
            <person name="Bukari Y."/>
            <person name="Amoako-Attah I."/>
            <person name="Meinhardt L.W."/>
            <person name="Bailey B.A."/>
            <person name="Cohen S.P."/>
        </authorList>
    </citation>
    <scope>NUCLEOTIDE SEQUENCE [LARGE SCALE GENOMIC DNA]</scope>
    <source>
        <strain evidence="8 9">GH-12</strain>
    </source>
</reference>
<dbReference type="Pfam" id="PF00067">
    <property type="entry name" value="p450"/>
    <property type="match status" value="1"/>
</dbReference>
<dbReference type="GO" id="GO:0005506">
    <property type="term" value="F:iron ion binding"/>
    <property type="evidence" value="ECO:0007669"/>
    <property type="project" value="InterPro"/>
</dbReference>
<evidence type="ECO:0000313" key="9">
    <source>
        <dbReference type="Proteomes" id="UP001383192"/>
    </source>
</evidence>
<dbReference type="InterPro" id="IPR002403">
    <property type="entry name" value="Cyt_P450_E_grp-IV"/>
</dbReference>
<protein>
    <recommendedName>
        <fullName evidence="10">Cytochrome P450</fullName>
    </recommendedName>
</protein>